<dbReference type="InterPro" id="IPR013818">
    <property type="entry name" value="Lipase"/>
</dbReference>
<dbReference type="PANTHER" id="PTHR11610">
    <property type="entry name" value="LIPASE"/>
    <property type="match status" value="1"/>
</dbReference>
<evidence type="ECO:0000256" key="1">
    <source>
        <dbReference type="ARBA" id="ARBA00004613"/>
    </source>
</evidence>
<dbReference type="PRINTS" id="PR00821">
    <property type="entry name" value="TAGLIPASE"/>
</dbReference>
<accession>A0ABM1VTS8</accession>
<dbReference type="CDD" id="cd00707">
    <property type="entry name" value="Pancreat_lipase_like"/>
    <property type="match status" value="1"/>
</dbReference>
<proteinExistence type="inferred from homology"/>
<evidence type="ECO:0000256" key="3">
    <source>
        <dbReference type="ARBA" id="ARBA00022525"/>
    </source>
</evidence>
<dbReference type="InterPro" id="IPR000734">
    <property type="entry name" value="TAG_lipase"/>
</dbReference>
<evidence type="ECO:0000313" key="7">
    <source>
        <dbReference type="RefSeq" id="XP_035825820.1"/>
    </source>
</evidence>
<gene>
    <name evidence="7" type="primary">LOC101848521</name>
</gene>
<dbReference type="InterPro" id="IPR033906">
    <property type="entry name" value="Lipase_N"/>
</dbReference>
<dbReference type="Gene3D" id="3.40.50.1820">
    <property type="entry name" value="alpha/beta hydrolase"/>
    <property type="match status" value="1"/>
</dbReference>
<dbReference type="GeneID" id="101848521"/>
<dbReference type="InterPro" id="IPR029058">
    <property type="entry name" value="AB_hydrolase_fold"/>
</dbReference>
<keyword evidence="3" id="KW-0964">Secreted</keyword>
<sequence length="363" mass="39548">MSRSSVVSVCFFLAIGIHLSYGWLFSDWLSRCYDSPPVGCFPTSHPYNNSGSLGPQSPSRQQIRFHLRQRGQRRQSFGYNNARTVLQRKYNPSHKTVVIVHGYLESARSAWVVDMAHAILNREEANVIVVDWRKGARSLVYPLSVANTRVVGAVLALVLQELVSLGGDLSTFHIIGFSLGAHVAGYAGERLPGLGRITGLDPAAPGFRRTPPPVRLDPSDATLVDVYHTDCSPVMGAGLEEPLGTVDFYLNRGMEQPGCGSTLLGRFAAAIQQSRDFSAFSREFACSHSRAYLFYISTISNNVCEFPVQTCSTVASVLSRGCQACQCPNCPTPGYGYEASGDRTLASRLFNVETTSSAPYCAD</sequence>
<evidence type="ECO:0000259" key="5">
    <source>
        <dbReference type="Pfam" id="PF00151"/>
    </source>
</evidence>
<comment type="subcellular location">
    <subcellularLocation>
        <location evidence="1">Secreted</location>
    </subcellularLocation>
</comment>
<organism evidence="6 7">
    <name type="scientific">Aplysia californica</name>
    <name type="common">California sea hare</name>
    <dbReference type="NCBI Taxonomy" id="6500"/>
    <lineage>
        <taxon>Eukaryota</taxon>
        <taxon>Metazoa</taxon>
        <taxon>Spiralia</taxon>
        <taxon>Lophotrochozoa</taxon>
        <taxon>Mollusca</taxon>
        <taxon>Gastropoda</taxon>
        <taxon>Heterobranchia</taxon>
        <taxon>Euthyneura</taxon>
        <taxon>Tectipleura</taxon>
        <taxon>Aplysiida</taxon>
        <taxon>Aplysioidea</taxon>
        <taxon>Aplysiidae</taxon>
        <taxon>Aplysia</taxon>
    </lineage>
</organism>
<evidence type="ECO:0000256" key="4">
    <source>
        <dbReference type="RuleBase" id="RU004262"/>
    </source>
</evidence>
<evidence type="ECO:0000256" key="2">
    <source>
        <dbReference type="ARBA" id="ARBA00010701"/>
    </source>
</evidence>
<dbReference type="Proteomes" id="UP000694888">
    <property type="component" value="Unplaced"/>
</dbReference>
<reference evidence="7" key="1">
    <citation type="submission" date="2025-08" db="UniProtKB">
        <authorList>
            <consortium name="RefSeq"/>
        </authorList>
    </citation>
    <scope>IDENTIFICATION</scope>
</reference>
<dbReference type="SUPFAM" id="SSF53474">
    <property type="entry name" value="alpha/beta-Hydrolases"/>
    <property type="match status" value="1"/>
</dbReference>
<dbReference type="Pfam" id="PF00151">
    <property type="entry name" value="Lipase"/>
    <property type="match status" value="1"/>
</dbReference>
<protein>
    <submittedName>
        <fullName evidence="7">Pancreatic triacylglycerol lipase</fullName>
    </submittedName>
</protein>
<dbReference type="RefSeq" id="XP_035825820.1">
    <property type="nucleotide sequence ID" value="XM_035969927.1"/>
</dbReference>
<dbReference type="PANTHER" id="PTHR11610:SF178">
    <property type="entry name" value="LIPASE MEMBER H-A-LIKE PROTEIN"/>
    <property type="match status" value="1"/>
</dbReference>
<feature type="domain" description="Lipase" evidence="5">
    <location>
        <begin position="54"/>
        <end position="360"/>
    </location>
</feature>
<evidence type="ECO:0000313" key="6">
    <source>
        <dbReference type="Proteomes" id="UP000694888"/>
    </source>
</evidence>
<comment type="similarity">
    <text evidence="2 4">Belongs to the AB hydrolase superfamily. Lipase family.</text>
</comment>
<name>A0ABM1VTS8_APLCA</name>
<keyword evidence="6" id="KW-1185">Reference proteome</keyword>